<sequence length="141" mass="15248">MVRQFYWDNENIVKPTGGSADGDLDPGSDSGSDSSSDSDSDYDSASDSDSESGSESDSDSDSESDSDSIGVTPHHDNHTPNSQQSVRNHGEQAHHNQNHRQNLPDTGDSNDIAHNGTLFGGLLALLGLLFLYRNRRKNKND</sequence>
<evidence type="ECO:0000259" key="8">
    <source>
        <dbReference type="PROSITE" id="PS50847"/>
    </source>
</evidence>
<feature type="domain" description="Gram-positive cocci surface proteins LPxTG" evidence="8">
    <location>
        <begin position="103"/>
        <end position="141"/>
    </location>
</feature>
<evidence type="ECO:0000256" key="4">
    <source>
        <dbReference type="ARBA" id="ARBA00022729"/>
    </source>
</evidence>
<keyword evidence="7" id="KW-0472">Membrane</keyword>
<proteinExistence type="predicted"/>
<keyword evidence="4" id="KW-0732">Signal</keyword>
<feature type="compositionally biased region" description="Low complexity" evidence="6">
    <location>
        <begin position="25"/>
        <end position="35"/>
    </location>
</feature>
<evidence type="ECO:0000256" key="1">
    <source>
        <dbReference type="ARBA" id="ARBA00004168"/>
    </source>
</evidence>
<gene>
    <name evidence="9" type="primary">spsF</name>
    <name evidence="9" type="ORF">NCTC11807_00333</name>
</gene>
<feature type="compositionally biased region" description="Acidic residues" evidence="6">
    <location>
        <begin position="36"/>
        <end position="66"/>
    </location>
</feature>
<organism evidence="9 10">
    <name type="scientific">Staphylococcus saccharolyticus</name>
    <dbReference type="NCBI Taxonomy" id="33028"/>
    <lineage>
        <taxon>Bacteria</taxon>
        <taxon>Bacillati</taxon>
        <taxon>Bacillota</taxon>
        <taxon>Bacilli</taxon>
        <taxon>Bacillales</taxon>
        <taxon>Staphylococcaceae</taxon>
        <taxon>Staphylococcus</taxon>
    </lineage>
</organism>
<evidence type="ECO:0000256" key="5">
    <source>
        <dbReference type="ARBA" id="ARBA00023088"/>
    </source>
</evidence>
<dbReference type="EMBL" id="UHDZ01000001">
    <property type="protein sequence ID" value="SUM67882.1"/>
    <property type="molecule type" value="Genomic_DNA"/>
</dbReference>
<keyword evidence="7" id="KW-1133">Transmembrane helix</keyword>
<evidence type="ECO:0000256" key="6">
    <source>
        <dbReference type="SAM" id="MobiDB-lite"/>
    </source>
</evidence>
<evidence type="ECO:0000313" key="9">
    <source>
        <dbReference type="EMBL" id="SUM67882.1"/>
    </source>
</evidence>
<dbReference type="Pfam" id="PF00746">
    <property type="entry name" value="Gram_pos_anchor"/>
    <property type="match status" value="1"/>
</dbReference>
<accession>A0A380GXE2</accession>
<dbReference type="InterPro" id="IPR019931">
    <property type="entry name" value="LPXTG_anchor"/>
</dbReference>
<evidence type="ECO:0000256" key="2">
    <source>
        <dbReference type="ARBA" id="ARBA00022512"/>
    </source>
</evidence>
<comment type="subcellular location">
    <subcellularLocation>
        <location evidence="1">Secreted</location>
        <location evidence="1">Cell wall</location>
        <topology evidence="1">Peptidoglycan-anchor</topology>
    </subcellularLocation>
</comment>
<feature type="transmembrane region" description="Helical" evidence="7">
    <location>
        <begin position="112"/>
        <end position="132"/>
    </location>
</feature>
<feature type="compositionally biased region" description="Polar residues" evidence="6">
    <location>
        <begin position="99"/>
        <end position="109"/>
    </location>
</feature>
<keyword evidence="7" id="KW-0812">Transmembrane</keyword>
<name>A0A380GXE2_9STAP</name>
<protein>
    <submittedName>
        <fullName evidence="9">LPXTG-motif cell wall anchor domain-containing protein</fullName>
    </submittedName>
</protein>
<dbReference type="AlphaFoldDB" id="A0A380GXE2"/>
<dbReference type="RefSeq" id="WP_115312569.1">
    <property type="nucleotide sequence ID" value="NZ_CP066042.1"/>
</dbReference>
<keyword evidence="3" id="KW-0964">Secreted</keyword>
<feature type="region of interest" description="Disordered" evidence="6">
    <location>
        <begin position="1"/>
        <end position="109"/>
    </location>
</feature>
<dbReference type="GeneID" id="63935159"/>
<reference evidence="9 10" key="1">
    <citation type="submission" date="2018-06" db="EMBL/GenBank/DDBJ databases">
        <authorList>
            <consortium name="Pathogen Informatics"/>
            <person name="Doyle S."/>
        </authorList>
    </citation>
    <scope>NUCLEOTIDE SEQUENCE [LARGE SCALE GENOMIC DNA]</scope>
    <source>
        <strain evidence="9 10">NCTC11807</strain>
    </source>
</reference>
<evidence type="ECO:0000256" key="3">
    <source>
        <dbReference type="ARBA" id="ARBA00022525"/>
    </source>
</evidence>
<keyword evidence="5" id="KW-0572">Peptidoglycan-anchor</keyword>
<keyword evidence="10" id="KW-1185">Reference proteome</keyword>
<evidence type="ECO:0000313" key="10">
    <source>
        <dbReference type="Proteomes" id="UP000255425"/>
    </source>
</evidence>
<evidence type="ECO:0000256" key="7">
    <source>
        <dbReference type="SAM" id="Phobius"/>
    </source>
</evidence>
<dbReference type="PROSITE" id="PS50847">
    <property type="entry name" value="GRAM_POS_ANCHORING"/>
    <property type="match status" value="1"/>
</dbReference>
<dbReference type="Proteomes" id="UP000255425">
    <property type="component" value="Unassembled WGS sequence"/>
</dbReference>
<keyword evidence="2" id="KW-0134">Cell wall</keyword>